<proteinExistence type="predicted"/>
<protein>
    <submittedName>
        <fullName evidence="1">Uncharacterized protein</fullName>
    </submittedName>
</protein>
<accession>A0ABM7X805</accession>
<reference evidence="2" key="1">
    <citation type="journal article" date="2022" name="Int. J. Syst. Evol. Microbiol.">
        <title>Anaeromyxobacter oryzae sp. nov., Anaeromyxobacter diazotrophicus sp. nov. and Anaeromyxobacter paludicola sp. nov., isolated from paddy soils.</title>
        <authorList>
            <person name="Itoh H."/>
            <person name="Xu Z."/>
            <person name="Mise K."/>
            <person name="Masuda Y."/>
            <person name="Ushijima N."/>
            <person name="Hayakawa C."/>
            <person name="Shiratori Y."/>
            <person name="Senoo K."/>
        </authorList>
    </citation>
    <scope>NUCLEOTIDE SEQUENCE [LARGE SCALE GENOMIC DNA]</scope>
    <source>
        <strain evidence="2">Red630</strain>
    </source>
</reference>
<evidence type="ECO:0000313" key="1">
    <source>
        <dbReference type="EMBL" id="BDG07963.1"/>
    </source>
</evidence>
<sequence length="455" mass="48094">MQSWGGVAPFVAILTLLAAAPGRFPSTAEPPFQLDSVSSIERLRLPALKRRPTLDVDASSATVRLEVAPAEVARVAAALRATSRIACPSLTEEPAAVVLRCRTHLVSAAISGPRQAETLDLRELRVLPWDGRARPPRVALDPAELGMGAPCPGSTPAGRGECAFARGADDKALAAFRAALGTPEASLAELRLGDLELEANRPAEAVRHWQAARAHPVVGRLAGSRLCELDPDCFGSPIMQDFQRSDGLPSSAHADVLLRGARLRAILGDPLGAARQLSPEIVDAHGACRRSPAFCRETLLSALRLPLPAGSEALSLWMELPDRRHGPLALDLARAAAERAADSGAPVFGASVLGSISEQVPAAQLPAHLLRQAELYLQGNDRARASVVVEFVRAHNKGKLHPDPRWAKVVEGIEQRPGVLPTQLRDPAAGVAPELATAAATASKARALKLNGDRR</sequence>
<dbReference type="Proteomes" id="UP001162734">
    <property type="component" value="Chromosome"/>
</dbReference>
<dbReference type="EMBL" id="AP025592">
    <property type="protein sequence ID" value="BDG07963.1"/>
    <property type="molecule type" value="Genomic_DNA"/>
</dbReference>
<organism evidence="1 2">
    <name type="scientific">Anaeromyxobacter paludicola</name>
    <dbReference type="NCBI Taxonomy" id="2918171"/>
    <lineage>
        <taxon>Bacteria</taxon>
        <taxon>Pseudomonadati</taxon>
        <taxon>Myxococcota</taxon>
        <taxon>Myxococcia</taxon>
        <taxon>Myxococcales</taxon>
        <taxon>Cystobacterineae</taxon>
        <taxon>Anaeromyxobacteraceae</taxon>
        <taxon>Anaeromyxobacter</taxon>
    </lineage>
</organism>
<keyword evidence="2" id="KW-1185">Reference proteome</keyword>
<evidence type="ECO:0000313" key="2">
    <source>
        <dbReference type="Proteomes" id="UP001162734"/>
    </source>
</evidence>
<name>A0ABM7X805_9BACT</name>
<gene>
    <name evidence="1" type="ORF">AMPC_10760</name>
</gene>